<comment type="caution">
    <text evidence="2">The sequence shown here is derived from an EMBL/GenBank/DDBJ whole genome shotgun (WGS) entry which is preliminary data.</text>
</comment>
<dbReference type="Proteomes" id="UP000619244">
    <property type="component" value="Unassembled WGS sequence"/>
</dbReference>
<keyword evidence="3" id="KW-1185">Reference proteome</keyword>
<accession>A0A918NDG5</accession>
<evidence type="ECO:0000256" key="1">
    <source>
        <dbReference type="SAM" id="MobiDB-lite"/>
    </source>
</evidence>
<dbReference type="EMBL" id="BMVU01000003">
    <property type="protein sequence ID" value="GGX59270.1"/>
    <property type="molecule type" value="Genomic_DNA"/>
</dbReference>
<reference evidence="2" key="1">
    <citation type="journal article" date="2014" name="Int. J. Syst. Evol. Microbiol.">
        <title>Complete genome sequence of Corynebacterium casei LMG S-19264T (=DSM 44701T), isolated from a smear-ripened cheese.</title>
        <authorList>
            <consortium name="US DOE Joint Genome Institute (JGI-PGF)"/>
            <person name="Walter F."/>
            <person name="Albersmeier A."/>
            <person name="Kalinowski J."/>
            <person name="Ruckert C."/>
        </authorList>
    </citation>
    <scope>NUCLEOTIDE SEQUENCE</scope>
    <source>
        <strain evidence="2">JCM 4790</strain>
    </source>
</reference>
<evidence type="ECO:0000313" key="2">
    <source>
        <dbReference type="EMBL" id="GGX59270.1"/>
    </source>
</evidence>
<sequence length="128" mass="12981">MTRTLRPHGSMMQKITFLLWGGPMRRHLDFIVLTTACLALAGCSGSDSADAEPAGSTPAATSSASAGASVADQIKACTEAIAAGEDSGAPECADLSAHDYGKALQDADDLGEDALQELVDAASESAQP</sequence>
<name>A0A918NDG5_9ACTN</name>
<organism evidence="2 3">
    <name type="scientific">Streptomyces minutiscleroticus</name>
    <dbReference type="NCBI Taxonomy" id="68238"/>
    <lineage>
        <taxon>Bacteria</taxon>
        <taxon>Bacillati</taxon>
        <taxon>Actinomycetota</taxon>
        <taxon>Actinomycetes</taxon>
        <taxon>Kitasatosporales</taxon>
        <taxon>Streptomycetaceae</taxon>
        <taxon>Streptomyces</taxon>
    </lineage>
</organism>
<evidence type="ECO:0000313" key="3">
    <source>
        <dbReference type="Proteomes" id="UP000619244"/>
    </source>
</evidence>
<reference evidence="2" key="2">
    <citation type="submission" date="2020-09" db="EMBL/GenBank/DDBJ databases">
        <authorList>
            <person name="Sun Q."/>
            <person name="Ohkuma M."/>
        </authorList>
    </citation>
    <scope>NUCLEOTIDE SEQUENCE</scope>
    <source>
        <strain evidence="2">JCM 4790</strain>
    </source>
</reference>
<gene>
    <name evidence="2" type="ORF">GCM10010358_12030</name>
</gene>
<dbReference type="AlphaFoldDB" id="A0A918NDG5"/>
<proteinExistence type="predicted"/>
<protein>
    <submittedName>
        <fullName evidence="2">Uncharacterized protein</fullName>
    </submittedName>
</protein>
<feature type="compositionally biased region" description="Low complexity" evidence="1">
    <location>
        <begin position="53"/>
        <end position="65"/>
    </location>
</feature>
<feature type="region of interest" description="Disordered" evidence="1">
    <location>
        <begin position="44"/>
        <end position="65"/>
    </location>
</feature>